<organism evidence="2 3">
    <name type="scientific">Pseudarcicella hirudinis</name>
    <dbReference type="NCBI Taxonomy" id="1079859"/>
    <lineage>
        <taxon>Bacteria</taxon>
        <taxon>Pseudomonadati</taxon>
        <taxon>Bacteroidota</taxon>
        <taxon>Cytophagia</taxon>
        <taxon>Cytophagales</taxon>
        <taxon>Flectobacillaceae</taxon>
        <taxon>Pseudarcicella</taxon>
    </lineage>
</organism>
<accession>A0A1I5NKS3</accession>
<dbReference type="AlphaFoldDB" id="A0A1I5NKS3"/>
<dbReference type="RefSeq" id="WP_177219287.1">
    <property type="nucleotide sequence ID" value="NZ_FOXH01000002.1"/>
</dbReference>
<keyword evidence="3" id="KW-1185">Reference proteome</keyword>
<dbReference type="Proteomes" id="UP000199306">
    <property type="component" value="Unassembled WGS sequence"/>
</dbReference>
<feature type="region of interest" description="Disordered" evidence="1">
    <location>
        <begin position="31"/>
        <end position="72"/>
    </location>
</feature>
<evidence type="ECO:0000313" key="3">
    <source>
        <dbReference type="Proteomes" id="UP000199306"/>
    </source>
</evidence>
<name>A0A1I5NKS3_9BACT</name>
<reference evidence="2 3" key="1">
    <citation type="submission" date="2016-10" db="EMBL/GenBank/DDBJ databases">
        <authorList>
            <person name="de Groot N.N."/>
        </authorList>
    </citation>
    <scope>NUCLEOTIDE SEQUENCE [LARGE SCALE GENOMIC DNA]</scope>
    <source>
        <strain evidence="3">E92,LMG 26720,CCM 7988</strain>
    </source>
</reference>
<proteinExistence type="predicted"/>
<evidence type="ECO:0000256" key="1">
    <source>
        <dbReference type="SAM" id="MobiDB-lite"/>
    </source>
</evidence>
<protein>
    <submittedName>
        <fullName evidence="2">Uncharacterized protein</fullName>
    </submittedName>
</protein>
<sequence length="97" mass="10675">SVTRPIRFVVNAGFTGSIRNFAEISGAQNAKNLDDIDSTPDSNPSNDGAPKDDVINEDHKNNPTQDEDDADYEDITVAPKPCKQELCIPFTVKIKRK</sequence>
<dbReference type="STRING" id="1079859.SAMN04515674_1021"/>
<evidence type="ECO:0000313" key="2">
    <source>
        <dbReference type="EMBL" id="SFP22438.1"/>
    </source>
</evidence>
<gene>
    <name evidence="2" type="ORF">SAMN04515674_1021</name>
</gene>
<feature type="compositionally biased region" description="Basic and acidic residues" evidence="1">
    <location>
        <begin position="49"/>
        <end position="61"/>
    </location>
</feature>
<dbReference type="EMBL" id="FOXH01000002">
    <property type="protein sequence ID" value="SFP22438.1"/>
    <property type="molecule type" value="Genomic_DNA"/>
</dbReference>
<feature type="non-terminal residue" evidence="2">
    <location>
        <position position="1"/>
    </location>
</feature>